<dbReference type="STRING" id="1908237.BEN47_12750"/>
<dbReference type="SUPFAM" id="SSF47240">
    <property type="entry name" value="Ferritin-like"/>
    <property type="match status" value="1"/>
</dbReference>
<organism evidence="1 2">
    <name type="scientific">Hymenobacter lapidarius</name>
    <dbReference type="NCBI Taxonomy" id="1908237"/>
    <lineage>
        <taxon>Bacteria</taxon>
        <taxon>Pseudomonadati</taxon>
        <taxon>Bacteroidota</taxon>
        <taxon>Cytophagia</taxon>
        <taxon>Cytophagales</taxon>
        <taxon>Hymenobacteraceae</taxon>
        <taxon>Hymenobacter</taxon>
    </lineage>
</organism>
<dbReference type="EMBL" id="MDZB01000096">
    <property type="protein sequence ID" value="OGX86522.1"/>
    <property type="molecule type" value="Genomic_DNA"/>
</dbReference>
<evidence type="ECO:0000313" key="1">
    <source>
        <dbReference type="EMBL" id="OGX86522.1"/>
    </source>
</evidence>
<proteinExistence type="predicted"/>
<dbReference type="OrthoDB" id="954262at2"/>
<evidence type="ECO:0008006" key="3">
    <source>
        <dbReference type="Google" id="ProtNLM"/>
    </source>
</evidence>
<dbReference type="Pfam" id="PF13668">
    <property type="entry name" value="Ferritin_2"/>
    <property type="match status" value="1"/>
</dbReference>
<dbReference type="Gene3D" id="1.20.1260.10">
    <property type="match status" value="1"/>
</dbReference>
<dbReference type="AlphaFoldDB" id="A0A1G1T6K3"/>
<dbReference type="InterPro" id="IPR012347">
    <property type="entry name" value="Ferritin-like"/>
</dbReference>
<dbReference type="CDD" id="cd00657">
    <property type="entry name" value="Ferritin_like"/>
    <property type="match status" value="1"/>
</dbReference>
<dbReference type="Proteomes" id="UP000176294">
    <property type="component" value="Unassembled WGS sequence"/>
</dbReference>
<comment type="caution">
    <text evidence="1">The sequence shown here is derived from an EMBL/GenBank/DDBJ whole genome shotgun (WGS) entry which is preliminary data.</text>
</comment>
<accession>A0A1G1T6K3</accession>
<dbReference type="RefSeq" id="WP_070726918.1">
    <property type="nucleotide sequence ID" value="NZ_MDZB01000096.1"/>
</dbReference>
<gene>
    <name evidence="1" type="ORF">BEN47_12750</name>
</gene>
<keyword evidence="2" id="KW-1185">Reference proteome</keyword>
<protein>
    <recommendedName>
        <fullName evidence="3">Dessication-associated protein</fullName>
    </recommendedName>
</protein>
<name>A0A1G1T6K3_9BACT</name>
<evidence type="ECO:0000313" key="2">
    <source>
        <dbReference type="Proteomes" id="UP000176294"/>
    </source>
</evidence>
<dbReference type="InterPro" id="IPR009078">
    <property type="entry name" value="Ferritin-like_SF"/>
</dbReference>
<reference evidence="1 2" key="1">
    <citation type="submission" date="2016-08" db="EMBL/GenBank/DDBJ databases">
        <title>Hymenobacter coccineus sp. nov., Hymenobacter lapidarius sp. nov. and Hymenobacter glacialis sp. nov., isolated from Antarctic soil.</title>
        <authorList>
            <person name="Sedlacek I."/>
            <person name="Kralova S."/>
            <person name="Kyrova K."/>
            <person name="Maslanova I."/>
            <person name="Stankova E."/>
            <person name="Vrbovska V."/>
            <person name="Nemec M."/>
            <person name="Bartak M."/>
            <person name="Svec P."/>
            <person name="Busse H.-J."/>
            <person name="Pantucek R."/>
        </authorList>
    </citation>
    <scope>NUCLEOTIDE SEQUENCE [LARGE SCALE GENOMIC DNA]</scope>
    <source>
        <strain evidence="1 2">CCM 8643</strain>
    </source>
</reference>
<sequence length="278" mass="29445">MNFFNIINKLSEVDPDVLGRLDTRRSVFSSLNTVSKRAALASAPAFLAAFFSKAYAGTSAGDPKEVFNYALTLEYLEADFYNKMIASAQFATASAVDQASIRQISKHETAHVNLLKTVISGIGGTPVAPVTFKAATFATLTTFAKQLEVAQLLEDTGVRAYKGRAGDLQGIADVTITGVGTINPLQAALQIHSVEARHAARIRTMRGQTSWINGDGDLDNQEHYKGAIPESTITQSGVNLTTGLGTTYTAKDAQASFDEILTVAEVLAPSRAGGLVGA</sequence>